<dbReference type="EMBL" id="JNAH01000004">
    <property type="protein sequence ID" value="KGF87987.1"/>
    <property type="molecule type" value="Genomic_DNA"/>
</dbReference>
<keyword evidence="1" id="KW-0472">Membrane</keyword>
<dbReference type="Proteomes" id="UP000030598">
    <property type="component" value="Unassembled WGS sequence"/>
</dbReference>
<reference evidence="3" key="1">
    <citation type="journal article" date="2014" name="Sci. Data">
        <title>Genomes of diverse isolates of the marine cyanobacterium Prochlorococcus.</title>
        <authorList>
            <person name="Biller S."/>
            <person name="Berube P."/>
            <person name="Thompson J."/>
            <person name="Kelly L."/>
            <person name="Roggensack S."/>
            <person name="Awad L."/>
            <person name="Roache-Johnson K."/>
            <person name="Ding H."/>
            <person name="Giovannoni S.J."/>
            <person name="Moore L.R."/>
            <person name="Chisholm S.W."/>
        </authorList>
    </citation>
    <scope>NUCLEOTIDE SEQUENCE [LARGE SCALE GENOMIC DNA]</scope>
    <source>
        <strain evidence="3">GP2</strain>
    </source>
</reference>
<sequence>MVSWDEKIHCDGIMSLRKYLKIYSKFLHTSIASELEYKTNIIIDLVTAIFSLIGSIFLLSIFFQNNGSIGSWKFEQALIIQGIYTILNGITNTWFNPNLTEIVKHIREGTLDFVLIKPIDSQFYISLKKINPSGLLEIMLGFFLLLYCIRINQINLNLSFLTLSLVTIICSISILYSLWFFISTTTIWFVKTWNATEVLRSFLYIGRFPLNSFSLSLRIFFSVFIPIAFITNIPSEVFLGISQLWEILLEVIIATIFLVTSRKFWLFALKFYTSASS</sequence>
<comment type="caution">
    <text evidence="2">The sequence shown here is derived from an EMBL/GenBank/DDBJ whole genome shotgun (WGS) entry which is preliminary data.</text>
</comment>
<evidence type="ECO:0000313" key="2">
    <source>
        <dbReference type="EMBL" id="KGF87987.1"/>
    </source>
</evidence>
<organism evidence="2 3">
    <name type="scientific">Prochlorococcus marinus str. GP2</name>
    <dbReference type="NCBI Taxonomy" id="59925"/>
    <lineage>
        <taxon>Bacteria</taxon>
        <taxon>Bacillati</taxon>
        <taxon>Cyanobacteriota</taxon>
        <taxon>Cyanophyceae</taxon>
        <taxon>Synechococcales</taxon>
        <taxon>Prochlorococcaceae</taxon>
        <taxon>Prochlorococcus</taxon>
    </lineage>
</organism>
<protein>
    <submittedName>
        <fullName evidence="2">Conserved membrane protein</fullName>
    </submittedName>
</protein>
<gene>
    <name evidence="2" type="ORF">EU91_1025</name>
</gene>
<dbReference type="AlphaFoldDB" id="A0A0A1ZEI7"/>
<evidence type="ECO:0000256" key="1">
    <source>
        <dbReference type="SAM" id="Phobius"/>
    </source>
</evidence>
<dbReference type="STRING" id="59925.EU91_1025"/>
<feature type="transmembrane region" description="Helical" evidence="1">
    <location>
        <begin position="210"/>
        <end position="231"/>
    </location>
</feature>
<feature type="transmembrane region" description="Helical" evidence="1">
    <location>
        <begin position="134"/>
        <end position="154"/>
    </location>
</feature>
<keyword evidence="1" id="KW-1133">Transmembrane helix</keyword>
<feature type="transmembrane region" description="Helical" evidence="1">
    <location>
        <begin position="41"/>
        <end position="63"/>
    </location>
</feature>
<name>A0A0A1ZEI7_PROMR</name>
<dbReference type="PANTHER" id="PTHR36833">
    <property type="entry name" value="SLR0610 PROTEIN-RELATED"/>
    <property type="match status" value="1"/>
</dbReference>
<accession>A0A0A1ZEI7</accession>
<feature type="transmembrane region" description="Helical" evidence="1">
    <location>
        <begin position="237"/>
        <end position="260"/>
    </location>
</feature>
<dbReference type="InterPro" id="IPR010390">
    <property type="entry name" value="ABC-2_transporter-like"/>
</dbReference>
<dbReference type="PANTHER" id="PTHR36833:SF2">
    <property type="entry name" value="SLR0610 PROTEIN"/>
    <property type="match status" value="1"/>
</dbReference>
<dbReference type="Pfam" id="PF06182">
    <property type="entry name" value="ABC2_membrane_6"/>
    <property type="match status" value="1"/>
</dbReference>
<proteinExistence type="predicted"/>
<dbReference type="eggNOG" id="COG3694">
    <property type="taxonomic scope" value="Bacteria"/>
</dbReference>
<feature type="transmembrane region" description="Helical" evidence="1">
    <location>
        <begin position="160"/>
        <end position="190"/>
    </location>
</feature>
<evidence type="ECO:0000313" key="3">
    <source>
        <dbReference type="Proteomes" id="UP000030598"/>
    </source>
</evidence>
<keyword evidence="1" id="KW-0812">Transmembrane</keyword>